<dbReference type="EMBL" id="CAAALY010016905">
    <property type="protein sequence ID" value="VEL13158.1"/>
    <property type="molecule type" value="Genomic_DNA"/>
</dbReference>
<proteinExistence type="predicted"/>
<name>A0A3S5BQ57_9PLAT</name>
<evidence type="ECO:0000313" key="3">
    <source>
        <dbReference type="Proteomes" id="UP000784294"/>
    </source>
</evidence>
<evidence type="ECO:0000313" key="2">
    <source>
        <dbReference type="EMBL" id="VEL13158.1"/>
    </source>
</evidence>
<dbReference type="AlphaFoldDB" id="A0A3S5BQ57"/>
<comment type="caution">
    <text evidence="2">The sequence shown here is derived from an EMBL/GenBank/DDBJ whole genome shotgun (WGS) entry which is preliminary data.</text>
</comment>
<keyword evidence="3" id="KW-1185">Reference proteome</keyword>
<protein>
    <submittedName>
        <fullName evidence="2">Uncharacterized protein</fullName>
    </submittedName>
</protein>
<accession>A0A3S5BQ57</accession>
<reference evidence="2" key="1">
    <citation type="submission" date="2018-11" db="EMBL/GenBank/DDBJ databases">
        <authorList>
            <consortium name="Pathogen Informatics"/>
        </authorList>
    </citation>
    <scope>NUCLEOTIDE SEQUENCE</scope>
</reference>
<organism evidence="2 3">
    <name type="scientific">Protopolystoma xenopodis</name>
    <dbReference type="NCBI Taxonomy" id="117903"/>
    <lineage>
        <taxon>Eukaryota</taxon>
        <taxon>Metazoa</taxon>
        <taxon>Spiralia</taxon>
        <taxon>Lophotrochozoa</taxon>
        <taxon>Platyhelminthes</taxon>
        <taxon>Monogenea</taxon>
        <taxon>Polyopisthocotylea</taxon>
        <taxon>Polystomatidea</taxon>
        <taxon>Polystomatidae</taxon>
        <taxon>Protopolystoma</taxon>
    </lineage>
</organism>
<feature type="signal peptide" evidence="1">
    <location>
        <begin position="1"/>
        <end position="37"/>
    </location>
</feature>
<keyword evidence="1" id="KW-0732">Signal</keyword>
<feature type="chain" id="PRO_5018642526" evidence="1">
    <location>
        <begin position="38"/>
        <end position="142"/>
    </location>
</feature>
<sequence length="142" mass="16099">MSSPGLRALSPISLILVCLHASLLFFVNCGSVGQVEATSSPLSKTEMGLHNHPEPLMHGRLFENDEELALLQTGDLEPDDEAAGFTDLIPIDDVDGELEKRGVRHFWKRGGRRFWKRGGGRRFWKRSGARRFWKRGPIRAFW</sequence>
<evidence type="ECO:0000256" key="1">
    <source>
        <dbReference type="SAM" id="SignalP"/>
    </source>
</evidence>
<gene>
    <name evidence="2" type="ORF">PXEA_LOCUS6598</name>
</gene>
<dbReference type="Proteomes" id="UP000784294">
    <property type="component" value="Unassembled WGS sequence"/>
</dbReference>